<sequence>MRIHAVPQRQGALTPHAGRLVRGCEVLAELAGEVLGLPVDTVPVDAETSSTVDGIANRDALVRNRSAQLAALEAPEGKVLTIGGDCAVDLVPVGVARFRYGEGLGAVWFDAHADLNTVASSPSGAYHGMVLRSLFGEGDPDFAAAPALTPGRAVLVGTRAFDPEEARAVESGLAGHVPVAEADPGRVRDAVRATGARALSVHVDLDVLDPGEFGATDYPEPGGLGIAALAAALDGLAALDGVEVVGACVAECVAEDMDQVRPLEPVLAALGRLLRA</sequence>
<dbReference type="Pfam" id="PF00491">
    <property type="entry name" value="Arginase"/>
    <property type="match status" value="1"/>
</dbReference>
<evidence type="ECO:0000256" key="4">
    <source>
        <dbReference type="PROSITE-ProRule" id="PRU00742"/>
    </source>
</evidence>
<dbReference type="Proteomes" id="UP000238362">
    <property type="component" value="Unassembled WGS sequence"/>
</dbReference>
<dbReference type="Gene3D" id="3.40.800.10">
    <property type="entry name" value="Ureohydrolase domain"/>
    <property type="match status" value="1"/>
</dbReference>
<keyword evidence="6" id="KW-1185">Reference proteome</keyword>
<dbReference type="RefSeq" id="WP_106178422.1">
    <property type="nucleotide sequence ID" value="NZ_PVNH01000004.1"/>
</dbReference>
<dbReference type="AlphaFoldDB" id="A0A2T0LWC3"/>
<name>A0A2T0LWC3_9PSEU</name>
<proteinExistence type="inferred from homology"/>
<accession>A0A2T0LWC3</accession>
<dbReference type="PANTHER" id="PTHR43782:SF3">
    <property type="entry name" value="ARGINASE"/>
    <property type="match status" value="1"/>
</dbReference>
<dbReference type="PRINTS" id="PR00116">
    <property type="entry name" value="ARGINASE"/>
</dbReference>
<comment type="caution">
    <text evidence="5">The sequence shown here is derived from an EMBL/GenBank/DDBJ whole genome shotgun (WGS) entry which is preliminary data.</text>
</comment>
<gene>
    <name evidence="5" type="ORF">B0I33_104142</name>
</gene>
<evidence type="ECO:0000313" key="6">
    <source>
        <dbReference type="Proteomes" id="UP000238362"/>
    </source>
</evidence>
<keyword evidence="2" id="KW-0378">Hydrolase</keyword>
<keyword evidence="1" id="KW-0479">Metal-binding</keyword>
<dbReference type="CDD" id="cd09999">
    <property type="entry name" value="Arginase-like_1"/>
    <property type="match status" value="1"/>
</dbReference>
<dbReference type="SUPFAM" id="SSF52768">
    <property type="entry name" value="Arginase/deacetylase"/>
    <property type="match status" value="1"/>
</dbReference>
<protein>
    <submittedName>
        <fullName evidence="5">Arginase</fullName>
    </submittedName>
</protein>
<dbReference type="EMBL" id="PVNH01000004">
    <property type="protein sequence ID" value="PRX48326.1"/>
    <property type="molecule type" value="Genomic_DNA"/>
</dbReference>
<evidence type="ECO:0000256" key="3">
    <source>
        <dbReference type="ARBA" id="ARBA00023211"/>
    </source>
</evidence>
<evidence type="ECO:0000313" key="5">
    <source>
        <dbReference type="EMBL" id="PRX48326.1"/>
    </source>
</evidence>
<organism evidence="5 6">
    <name type="scientific">Prauserella shujinwangii</name>
    <dbReference type="NCBI Taxonomy" id="1453103"/>
    <lineage>
        <taxon>Bacteria</taxon>
        <taxon>Bacillati</taxon>
        <taxon>Actinomycetota</taxon>
        <taxon>Actinomycetes</taxon>
        <taxon>Pseudonocardiales</taxon>
        <taxon>Pseudonocardiaceae</taxon>
        <taxon>Prauserella</taxon>
    </lineage>
</organism>
<comment type="similarity">
    <text evidence="4">Belongs to the arginase family.</text>
</comment>
<evidence type="ECO:0000256" key="2">
    <source>
        <dbReference type="ARBA" id="ARBA00022801"/>
    </source>
</evidence>
<keyword evidence="3" id="KW-0464">Manganese</keyword>
<dbReference type="GO" id="GO:0030145">
    <property type="term" value="F:manganese ion binding"/>
    <property type="evidence" value="ECO:0007669"/>
    <property type="project" value="TreeGrafter"/>
</dbReference>
<dbReference type="OrthoDB" id="7331788at2"/>
<dbReference type="GO" id="GO:0004053">
    <property type="term" value="F:arginase activity"/>
    <property type="evidence" value="ECO:0007669"/>
    <property type="project" value="TreeGrafter"/>
</dbReference>
<dbReference type="PROSITE" id="PS51409">
    <property type="entry name" value="ARGINASE_2"/>
    <property type="match status" value="1"/>
</dbReference>
<dbReference type="PANTHER" id="PTHR43782">
    <property type="entry name" value="ARGINASE"/>
    <property type="match status" value="1"/>
</dbReference>
<evidence type="ECO:0000256" key="1">
    <source>
        <dbReference type="ARBA" id="ARBA00022723"/>
    </source>
</evidence>
<dbReference type="InterPro" id="IPR006035">
    <property type="entry name" value="Ureohydrolase"/>
</dbReference>
<dbReference type="GO" id="GO:0005829">
    <property type="term" value="C:cytosol"/>
    <property type="evidence" value="ECO:0007669"/>
    <property type="project" value="TreeGrafter"/>
</dbReference>
<reference evidence="5 6" key="1">
    <citation type="submission" date="2018-03" db="EMBL/GenBank/DDBJ databases">
        <title>Genomic Encyclopedia of Type Strains, Phase III (KMG-III): the genomes of soil and plant-associated and newly described type strains.</title>
        <authorList>
            <person name="Whitman W."/>
        </authorList>
    </citation>
    <scope>NUCLEOTIDE SEQUENCE [LARGE SCALE GENOMIC DNA]</scope>
    <source>
        <strain evidence="5 6">CGMCC 4.7125</strain>
    </source>
</reference>
<dbReference type="InterPro" id="IPR023696">
    <property type="entry name" value="Ureohydrolase_dom_sf"/>
</dbReference>